<dbReference type="PANTHER" id="PTHR32089">
    <property type="entry name" value="METHYL-ACCEPTING CHEMOTAXIS PROTEIN MCPB"/>
    <property type="match status" value="1"/>
</dbReference>
<comment type="similarity">
    <text evidence="4">Belongs to the methyl-accepting chemotaxis (MCP) protein family.</text>
</comment>
<dbReference type="Pfam" id="PF00015">
    <property type="entry name" value="MCPsignal"/>
    <property type="match status" value="1"/>
</dbReference>
<evidence type="ECO:0000256" key="3">
    <source>
        <dbReference type="ARBA" id="ARBA00023224"/>
    </source>
</evidence>
<keyword evidence="6" id="KW-0175">Coiled coil</keyword>
<keyword evidence="12" id="KW-1185">Reference proteome</keyword>
<keyword evidence="3 5" id="KW-0807">Transducer</keyword>
<feature type="transmembrane region" description="Helical" evidence="7">
    <location>
        <begin position="180"/>
        <end position="201"/>
    </location>
</feature>
<dbReference type="Proteomes" id="UP000516370">
    <property type="component" value="Chromosome"/>
</dbReference>
<organism evidence="11 12">
    <name type="scientific">Marinomonas arctica</name>
    <dbReference type="NCBI Taxonomy" id="383750"/>
    <lineage>
        <taxon>Bacteria</taxon>
        <taxon>Pseudomonadati</taxon>
        <taxon>Pseudomonadota</taxon>
        <taxon>Gammaproteobacteria</taxon>
        <taxon>Oceanospirillales</taxon>
        <taxon>Oceanospirillaceae</taxon>
        <taxon>Marinomonas</taxon>
    </lineage>
</organism>
<dbReference type="OrthoDB" id="5613951at2"/>
<evidence type="ECO:0000313" key="12">
    <source>
        <dbReference type="Proteomes" id="UP000516370"/>
    </source>
</evidence>
<accession>A0A7H1J8F6</accession>
<keyword evidence="7" id="KW-0472">Membrane</keyword>
<evidence type="ECO:0000259" key="8">
    <source>
        <dbReference type="PROSITE" id="PS50111"/>
    </source>
</evidence>
<dbReference type="SUPFAM" id="SSF58104">
    <property type="entry name" value="Methyl-accepting chemotaxis protein (MCP) signaling domain"/>
    <property type="match status" value="1"/>
</dbReference>
<feature type="domain" description="Methyl-accepting transducer" evidence="8">
    <location>
        <begin position="257"/>
        <end position="493"/>
    </location>
</feature>
<dbReference type="CDD" id="cd06225">
    <property type="entry name" value="HAMP"/>
    <property type="match status" value="1"/>
</dbReference>
<evidence type="ECO:0000313" key="11">
    <source>
        <dbReference type="EMBL" id="QNT06772.1"/>
    </source>
</evidence>
<dbReference type="PROSITE" id="PS50885">
    <property type="entry name" value="HAMP"/>
    <property type="match status" value="1"/>
</dbReference>
<dbReference type="GO" id="GO:0005886">
    <property type="term" value="C:plasma membrane"/>
    <property type="evidence" value="ECO:0007669"/>
    <property type="project" value="UniProtKB-SubCell"/>
</dbReference>
<gene>
    <name evidence="11" type="ORF">IBG28_03745</name>
</gene>
<dbReference type="PANTHER" id="PTHR32089:SF112">
    <property type="entry name" value="LYSOZYME-LIKE PROTEIN-RELATED"/>
    <property type="match status" value="1"/>
</dbReference>
<evidence type="ECO:0000259" key="9">
    <source>
        <dbReference type="PROSITE" id="PS50192"/>
    </source>
</evidence>
<comment type="subcellular location">
    <subcellularLocation>
        <location evidence="1">Cell inner membrane</location>
        <topology evidence="1">Multi-pass membrane protein</topology>
    </subcellularLocation>
</comment>
<dbReference type="EMBL" id="CP061081">
    <property type="protein sequence ID" value="QNT06772.1"/>
    <property type="molecule type" value="Genomic_DNA"/>
</dbReference>
<sequence length="529" mass="57332">MTIKIKIYLGICLFVALVLSNAVLSILSINKLNSEISYITGNAWDAADGAMEGTIGIQAQIITLDAYISNEISLEDAKKKITEENAFTAEALGRMKNSGLMGTQALTTLDNYLATLETLKGRILSDNTEISTGAVAEFDQHVEKLLTFVEKLEEEGDSQVEIRAANLENVINTVKLNNTIGLAIVLILSVFIAFAANRLIIQPLRQMITVLENLNRADGNLTTRLDASGKDEMAEVARNLNGFIELVHSVIKQVANTVSSTQGFATQIDNALQQVDKMSKHQQRGTKDIANAVNVMTNSLSQVSADANKCGDMAIEANTNSTKGQNNLSQTLKSLHNVVDEMDKASSVVSTLETDGQNIGNILDVIRGIAEQTNLLALNAAIEAARAGETGRGFAVVADEVRNLANRTHESTLEIETAVERIQKGSADAAQVMRTSQTLTENVATQAQETIEMFTTIIESISTLSHTNQQISTSIQEQNQQANEIAEQVNDVTNTASSNVEYTQKAIDIKNRLSSDVQQLSKLVDSFRI</sequence>
<keyword evidence="2" id="KW-0997">Cell inner membrane</keyword>
<dbReference type="InterPro" id="IPR000727">
    <property type="entry name" value="T_SNARE_dom"/>
</dbReference>
<dbReference type="InterPro" id="IPR003660">
    <property type="entry name" value="HAMP_dom"/>
</dbReference>
<dbReference type="PROSITE" id="PS50111">
    <property type="entry name" value="CHEMOTAXIS_TRANSDUC_2"/>
    <property type="match status" value="1"/>
</dbReference>
<dbReference type="Gene3D" id="1.10.287.950">
    <property type="entry name" value="Methyl-accepting chemotaxis protein"/>
    <property type="match status" value="1"/>
</dbReference>
<dbReference type="PROSITE" id="PS50192">
    <property type="entry name" value="T_SNARE"/>
    <property type="match status" value="1"/>
</dbReference>
<dbReference type="InterPro" id="IPR004090">
    <property type="entry name" value="Chemotax_Me-accpt_rcpt"/>
</dbReference>
<evidence type="ECO:0000256" key="6">
    <source>
        <dbReference type="SAM" id="Coils"/>
    </source>
</evidence>
<evidence type="ECO:0000256" key="1">
    <source>
        <dbReference type="ARBA" id="ARBA00004429"/>
    </source>
</evidence>
<feature type="coiled-coil region" evidence="6">
    <location>
        <begin position="468"/>
        <end position="495"/>
    </location>
</feature>
<dbReference type="CDD" id="cd11386">
    <property type="entry name" value="MCP_signal"/>
    <property type="match status" value="1"/>
</dbReference>
<dbReference type="Pfam" id="PF00672">
    <property type="entry name" value="HAMP"/>
    <property type="match status" value="1"/>
</dbReference>
<dbReference type="SMART" id="SM00283">
    <property type="entry name" value="MA"/>
    <property type="match status" value="1"/>
</dbReference>
<feature type="domain" description="T-SNARE coiled-coil homology" evidence="9">
    <location>
        <begin position="444"/>
        <end position="506"/>
    </location>
</feature>
<keyword evidence="7" id="KW-0812">Transmembrane</keyword>
<dbReference type="GO" id="GO:0004888">
    <property type="term" value="F:transmembrane signaling receptor activity"/>
    <property type="evidence" value="ECO:0007669"/>
    <property type="project" value="InterPro"/>
</dbReference>
<evidence type="ECO:0000256" key="7">
    <source>
        <dbReference type="SAM" id="Phobius"/>
    </source>
</evidence>
<protein>
    <submittedName>
        <fullName evidence="11">Methyl-accepting chemotaxis protein</fullName>
    </submittedName>
</protein>
<evidence type="ECO:0000256" key="2">
    <source>
        <dbReference type="ARBA" id="ARBA00022519"/>
    </source>
</evidence>
<evidence type="ECO:0000256" key="4">
    <source>
        <dbReference type="ARBA" id="ARBA00029447"/>
    </source>
</evidence>
<dbReference type="SMART" id="SM00304">
    <property type="entry name" value="HAMP"/>
    <property type="match status" value="1"/>
</dbReference>
<reference evidence="11 12" key="1">
    <citation type="submission" date="2020-09" db="EMBL/GenBank/DDBJ databases">
        <title>Complete genome sequence of an Arctic sea ice bacterium Marinomonas arctica BSI20414.</title>
        <authorList>
            <person name="Liao L."/>
            <person name="Chen B."/>
        </authorList>
    </citation>
    <scope>NUCLEOTIDE SEQUENCE [LARGE SCALE GENOMIC DNA]</scope>
    <source>
        <strain evidence="11 12">BSI20414</strain>
    </source>
</reference>
<dbReference type="RefSeq" id="WP_111608447.1">
    <property type="nucleotide sequence ID" value="NZ_BMLJ01000004.1"/>
</dbReference>
<dbReference type="InterPro" id="IPR004089">
    <property type="entry name" value="MCPsignal_dom"/>
</dbReference>
<feature type="domain" description="HAMP" evidence="10">
    <location>
        <begin position="198"/>
        <end position="252"/>
    </location>
</feature>
<proteinExistence type="inferred from homology"/>
<evidence type="ECO:0000256" key="5">
    <source>
        <dbReference type="PROSITE-ProRule" id="PRU00284"/>
    </source>
</evidence>
<dbReference type="GO" id="GO:0006935">
    <property type="term" value="P:chemotaxis"/>
    <property type="evidence" value="ECO:0007669"/>
    <property type="project" value="InterPro"/>
</dbReference>
<dbReference type="FunFam" id="1.10.287.950:FF:000001">
    <property type="entry name" value="Methyl-accepting chemotaxis sensory transducer"/>
    <property type="match status" value="1"/>
</dbReference>
<dbReference type="GO" id="GO:0007165">
    <property type="term" value="P:signal transduction"/>
    <property type="evidence" value="ECO:0007669"/>
    <property type="project" value="UniProtKB-KW"/>
</dbReference>
<name>A0A7H1J8F6_9GAMM</name>
<keyword evidence="2" id="KW-1003">Cell membrane</keyword>
<keyword evidence="7" id="KW-1133">Transmembrane helix</keyword>
<evidence type="ECO:0000259" key="10">
    <source>
        <dbReference type="PROSITE" id="PS50885"/>
    </source>
</evidence>
<dbReference type="PRINTS" id="PR00260">
    <property type="entry name" value="CHEMTRNSDUCR"/>
</dbReference>
<dbReference type="AlphaFoldDB" id="A0A7H1J8F6"/>
<dbReference type="KEGG" id="mard:IBG28_03745"/>